<dbReference type="Gene3D" id="2.40.160.210">
    <property type="entry name" value="Acyl-CoA thioesterase, double hotdog domain"/>
    <property type="match status" value="1"/>
</dbReference>
<evidence type="ECO:0000313" key="6">
    <source>
        <dbReference type="Proteomes" id="UP001595690"/>
    </source>
</evidence>
<evidence type="ECO:0000313" key="5">
    <source>
        <dbReference type="EMBL" id="MFC3897160.1"/>
    </source>
</evidence>
<protein>
    <submittedName>
        <fullName evidence="5">Acyl-CoA thioesterase</fullName>
    </submittedName>
</protein>
<dbReference type="SUPFAM" id="SSF54637">
    <property type="entry name" value="Thioesterase/thiol ester dehydrase-isomerase"/>
    <property type="match status" value="2"/>
</dbReference>
<keyword evidence="2" id="KW-0378">Hydrolase</keyword>
<evidence type="ECO:0000259" key="3">
    <source>
        <dbReference type="Pfam" id="PF13622"/>
    </source>
</evidence>
<dbReference type="Pfam" id="PF20789">
    <property type="entry name" value="4HBT_3C"/>
    <property type="match status" value="1"/>
</dbReference>
<dbReference type="CDD" id="cd03444">
    <property type="entry name" value="Thioesterase_II_repeat1"/>
    <property type="match status" value="1"/>
</dbReference>
<evidence type="ECO:0000259" key="4">
    <source>
        <dbReference type="Pfam" id="PF20789"/>
    </source>
</evidence>
<dbReference type="InterPro" id="IPR029069">
    <property type="entry name" value="HotDog_dom_sf"/>
</dbReference>
<dbReference type="InterPro" id="IPR042171">
    <property type="entry name" value="Acyl-CoA_hotdog"/>
</dbReference>
<evidence type="ECO:0000256" key="2">
    <source>
        <dbReference type="ARBA" id="ARBA00022801"/>
    </source>
</evidence>
<dbReference type="InterPro" id="IPR049450">
    <property type="entry name" value="ACOT8-like_C"/>
</dbReference>
<reference evidence="6" key="1">
    <citation type="journal article" date="2019" name="Int. J. Syst. Evol. Microbiol.">
        <title>The Global Catalogue of Microorganisms (GCM) 10K type strain sequencing project: providing services to taxonomists for standard genome sequencing and annotation.</title>
        <authorList>
            <consortium name="The Broad Institute Genomics Platform"/>
            <consortium name="The Broad Institute Genome Sequencing Center for Infectious Disease"/>
            <person name="Wu L."/>
            <person name="Ma J."/>
        </authorList>
    </citation>
    <scope>NUCLEOTIDE SEQUENCE [LARGE SCALE GENOMIC DNA]</scope>
    <source>
        <strain evidence="6">CGMCC 4.7405</strain>
    </source>
</reference>
<organism evidence="5 6">
    <name type="scientific">Lentzea rhizosphaerae</name>
    <dbReference type="NCBI Taxonomy" id="2041025"/>
    <lineage>
        <taxon>Bacteria</taxon>
        <taxon>Bacillati</taxon>
        <taxon>Actinomycetota</taxon>
        <taxon>Actinomycetes</taxon>
        <taxon>Pseudonocardiales</taxon>
        <taxon>Pseudonocardiaceae</taxon>
        <taxon>Lentzea</taxon>
    </lineage>
</organism>
<dbReference type="Pfam" id="PF13622">
    <property type="entry name" value="4HBT_3"/>
    <property type="match status" value="1"/>
</dbReference>
<comment type="similarity">
    <text evidence="1">Belongs to the C/M/P thioester hydrolase family.</text>
</comment>
<dbReference type="Proteomes" id="UP001595690">
    <property type="component" value="Unassembled WGS sequence"/>
</dbReference>
<feature type="domain" description="Acyl-CoA thioesterase-like N-terminal HotDog" evidence="3">
    <location>
        <begin position="41"/>
        <end position="118"/>
    </location>
</feature>
<comment type="caution">
    <text evidence="5">The sequence shown here is derived from an EMBL/GenBank/DDBJ whole genome shotgun (WGS) entry which is preliminary data.</text>
</comment>
<dbReference type="InterPro" id="IPR049449">
    <property type="entry name" value="TesB_ACOT8-like_N"/>
</dbReference>
<gene>
    <name evidence="5" type="ORF">ACFOWZ_37270</name>
</gene>
<dbReference type="CDD" id="cd03445">
    <property type="entry name" value="Thioesterase_II_repeat2"/>
    <property type="match status" value="1"/>
</dbReference>
<dbReference type="InterPro" id="IPR003703">
    <property type="entry name" value="Acyl_CoA_thio"/>
</dbReference>
<evidence type="ECO:0000256" key="1">
    <source>
        <dbReference type="ARBA" id="ARBA00006538"/>
    </source>
</evidence>
<dbReference type="PANTHER" id="PTHR11066">
    <property type="entry name" value="ACYL-COA THIOESTERASE"/>
    <property type="match status" value="1"/>
</dbReference>
<keyword evidence="6" id="KW-1185">Reference proteome</keyword>
<dbReference type="EMBL" id="JBHRZI010000032">
    <property type="protein sequence ID" value="MFC3897160.1"/>
    <property type="molecule type" value="Genomic_DNA"/>
</dbReference>
<feature type="domain" description="Acyl-CoA thioesterase-like C-terminal" evidence="4">
    <location>
        <begin position="180"/>
        <end position="277"/>
    </location>
</feature>
<name>A0ABV8C5Z8_9PSEU</name>
<dbReference type="PANTHER" id="PTHR11066:SF34">
    <property type="entry name" value="ACYL-COENZYME A THIOESTERASE 8"/>
    <property type="match status" value="1"/>
</dbReference>
<sequence>MDHSGDETSVPGVVNTTPLAERLGLHRAGGLLTGSPVHGFDQRVFGGHLLGQVVLAAGEHSPAGRAVESLHVYFLRPGRPGVPIGYSIRTIREGRTRTVLAVSAEQAGRELLAGVVSLGPDEPPHDPVSLTAPSVPAPEELPTLAERRSLGLPPEGVRLPPLGDWRTASRPLDVRYVGGSPRCFWFRAEPAPGAGAHLHRAVLAFASDRSLLPVIARDRPMASVDHAMWFHAAPVCGQWYLYVQDCPAAHAGGGLARGTVFDTAGLAIASVAQHGLVL</sequence>
<proteinExistence type="inferred from homology"/>
<accession>A0ABV8C5Z8</accession>
<dbReference type="RefSeq" id="WP_382378646.1">
    <property type="nucleotide sequence ID" value="NZ_JBHRZI010000032.1"/>
</dbReference>